<dbReference type="Gene3D" id="3.80.30.30">
    <property type="match status" value="1"/>
</dbReference>
<accession>A0A212PZK5</accession>
<dbReference type="AlphaFoldDB" id="A0A212PZK5"/>
<protein>
    <submittedName>
        <fullName evidence="6">DNA repair photolyase</fullName>
    </submittedName>
</protein>
<name>A0A212PZK5_9PROT</name>
<dbReference type="InterPro" id="IPR006638">
    <property type="entry name" value="Elp3/MiaA/NifB-like_rSAM"/>
</dbReference>
<reference evidence="6 7" key="1">
    <citation type="submission" date="2017-06" db="EMBL/GenBank/DDBJ databases">
        <authorList>
            <person name="Kim H.J."/>
            <person name="Triplett B.A."/>
        </authorList>
    </citation>
    <scope>NUCLEOTIDE SEQUENCE [LARGE SCALE GENOMIC DNA]</scope>
    <source>
        <strain evidence="6 7">B29T1</strain>
    </source>
</reference>
<dbReference type="OrthoDB" id="9785699at2"/>
<dbReference type="PANTHER" id="PTHR43432">
    <property type="entry name" value="SLR0285 PROTEIN"/>
    <property type="match status" value="1"/>
</dbReference>
<dbReference type="SMART" id="SM00729">
    <property type="entry name" value="Elp3"/>
    <property type="match status" value="1"/>
</dbReference>
<dbReference type="InterPro" id="IPR040086">
    <property type="entry name" value="MJ0683-like"/>
</dbReference>
<keyword evidence="3" id="KW-0411">Iron-sulfur</keyword>
<evidence type="ECO:0000259" key="5">
    <source>
        <dbReference type="PROSITE" id="PS51918"/>
    </source>
</evidence>
<evidence type="ECO:0000313" key="6">
    <source>
        <dbReference type="EMBL" id="SNB52525.1"/>
    </source>
</evidence>
<proteinExistence type="predicted"/>
<keyword evidence="1" id="KW-0479">Metal-binding</keyword>
<keyword evidence="6" id="KW-0456">Lyase</keyword>
<dbReference type="InterPro" id="IPR058240">
    <property type="entry name" value="rSAM_sf"/>
</dbReference>
<dbReference type="PROSITE" id="PS51918">
    <property type="entry name" value="RADICAL_SAM"/>
    <property type="match status" value="1"/>
</dbReference>
<dbReference type="EMBL" id="FYEH01000001">
    <property type="protein sequence ID" value="SNB52525.1"/>
    <property type="molecule type" value="Genomic_DNA"/>
</dbReference>
<dbReference type="Pfam" id="PF04055">
    <property type="entry name" value="Radical_SAM"/>
    <property type="match status" value="1"/>
</dbReference>
<evidence type="ECO:0000313" key="7">
    <source>
        <dbReference type="Proteomes" id="UP000197065"/>
    </source>
</evidence>
<keyword evidence="7" id="KW-1185">Reference proteome</keyword>
<feature type="domain" description="Radical SAM core" evidence="5">
    <location>
        <begin position="70"/>
        <end position="310"/>
    </location>
</feature>
<keyword evidence="2" id="KW-0408">Iron</keyword>
<dbReference type="GO" id="GO:0016829">
    <property type="term" value="F:lyase activity"/>
    <property type="evidence" value="ECO:0007669"/>
    <property type="project" value="UniProtKB-KW"/>
</dbReference>
<dbReference type="GO" id="GO:0051536">
    <property type="term" value="F:iron-sulfur cluster binding"/>
    <property type="evidence" value="ECO:0007669"/>
    <property type="project" value="UniProtKB-KW"/>
</dbReference>
<sequence length="367" mass="41018">MFSYCSRMTHRSNQRLASLSGRGATINPDGRFEAGQRQAEDDGWGPPDDDAPALKTETFADTSRTIIARNTSPDIGFDRSINPYRGCEHGCIYCYARPSHNYLGLSSGQDFESKIFVKHDAANLLRQELARPGYRPAVLALGANTDPYQPIERRLRITRGILEVLLETRHPVTIVTKSAAIVRDIDLLERLAGMGLVHVDISITSLDAGLARRMEPRAPTPERRFDAIRLLRRAGVEVGVNMAPVIPGLNDHEIEAMVARAVAAGAGHVNHILVRLPHDVKELFEAWLETHFPDRAARVLSLIRQCRDGRLNDPDFKSRMRGSGPFAELIHRRFAVAIAKAGLTRRRYPDRVDLFRPPRLDGQMSLL</sequence>
<dbReference type="SFLD" id="SFLDG01084">
    <property type="entry name" value="Uncharacterised_Radical_SAM_Su"/>
    <property type="match status" value="1"/>
</dbReference>
<evidence type="ECO:0000256" key="3">
    <source>
        <dbReference type="ARBA" id="ARBA00023014"/>
    </source>
</evidence>
<evidence type="ECO:0000256" key="4">
    <source>
        <dbReference type="SAM" id="MobiDB-lite"/>
    </source>
</evidence>
<feature type="compositionally biased region" description="Basic and acidic residues" evidence="4">
    <location>
        <begin position="30"/>
        <end position="40"/>
    </location>
</feature>
<organism evidence="6 7">
    <name type="scientific">Arboricoccus pini</name>
    <dbReference type="NCBI Taxonomy" id="1963835"/>
    <lineage>
        <taxon>Bacteria</taxon>
        <taxon>Pseudomonadati</taxon>
        <taxon>Pseudomonadota</taxon>
        <taxon>Alphaproteobacteria</taxon>
        <taxon>Geminicoccales</taxon>
        <taxon>Geminicoccaceae</taxon>
        <taxon>Arboricoccus</taxon>
    </lineage>
</organism>
<gene>
    <name evidence="6" type="ORF">SAMN07250955_101269</name>
</gene>
<dbReference type="InterPro" id="IPR007197">
    <property type="entry name" value="rSAM"/>
</dbReference>
<dbReference type="CDD" id="cd01335">
    <property type="entry name" value="Radical_SAM"/>
    <property type="match status" value="1"/>
</dbReference>
<dbReference type="Proteomes" id="UP000197065">
    <property type="component" value="Unassembled WGS sequence"/>
</dbReference>
<dbReference type="RefSeq" id="WP_122984967.1">
    <property type="nucleotide sequence ID" value="NZ_FYEH01000001.1"/>
</dbReference>
<evidence type="ECO:0000256" key="2">
    <source>
        <dbReference type="ARBA" id="ARBA00023004"/>
    </source>
</evidence>
<dbReference type="SUPFAM" id="SSF102114">
    <property type="entry name" value="Radical SAM enzymes"/>
    <property type="match status" value="1"/>
</dbReference>
<evidence type="ECO:0000256" key="1">
    <source>
        <dbReference type="ARBA" id="ARBA00022723"/>
    </source>
</evidence>
<feature type="compositionally biased region" description="Acidic residues" evidence="4">
    <location>
        <begin position="41"/>
        <end position="51"/>
    </location>
</feature>
<dbReference type="SFLD" id="SFLDS00029">
    <property type="entry name" value="Radical_SAM"/>
    <property type="match status" value="1"/>
</dbReference>
<feature type="region of interest" description="Disordered" evidence="4">
    <location>
        <begin position="19"/>
        <end position="51"/>
    </location>
</feature>
<dbReference type="NCBIfam" id="NF033668">
    <property type="entry name" value="rSAM_PA0069"/>
    <property type="match status" value="1"/>
</dbReference>
<dbReference type="GO" id="GO:0046872">
    <property type="term" value="F:metal ion binding"/>
    <property type="evidence" value="ECO:0007669"/>
    <property type="project" value="UniProtKB-KW"/>
</dbReference>
<dbReference type="PANTHER" id="PTHR43432:SF3">
    <property type="entry name" value="SLR0285 PROTEIN"/>
    <property type="match status" value="1"/>
</dbReference>